<keyword evidence="2" id="KW-1185">Reference proteome</keyword>
<accession>A0AAW1SIX4</accession>
<evidence type="ECO:0008006" key="3">
    <source>
        <dbReference type="Google" id="ProtNLM"/>
    </source>
</evidence>
<protein>
    <recommendedName>
        <fullName evidence="3">Secreted protein</fullName>
    </recommendedName>
</protein>
<dbReference type="Proteomes" id="UP001485043">
    <property type="component" value="Unassembled WGS sequence"/>
</dbReference>
<sequence length="139" mass="15078">MRAELLRIASCLLASLWDKSSHVEPSIGDRAASDRELDKIRSEKSGSTGWPIRLPSLPILRKSGATRTKNGEARTREENFLYLSIDEACGHVGSNTDCFRLVFGVFAEDTGRSIGTACSPPLRVLANNDVPGGAPHINE</sequence>
<evidence type="ECO:0000313" key="1">
    <source>
        <dbReference type="EMBL" id="KAK9845616.1"/>
    </source>
</evidence>
<name>A0AAW1SIX4_9CHLO</name>
<gene>
    <name evidence="1" type="ORF">WJX84_008808</name>
</gene>
<organism evidence="1 2">
    <name type="scientific">Apatococcus fuscideae</name>
    <dbReference type="NCBI Taxonomy" id="2026836"/>
    <lineage>
        <taxon>Eukaryota</taxon>
        <taxon>Viridiplantae</taxon>
        <taxon>Chlorophyta</taxon>
        <taxon>core chlorophytes</taxon>
        <taxon>Trebouxiophyceae</taxon>
        <taxon>Chlorellales</taxon>
        <taxon>Chlorellaceae</taxon>
        <taxon>Apatococcus</taxon>
    </lineage>
</organism>
<dbReference type="AlphaFoldDB" id="A0AAW1SIX4"/>
<reference evidence="1 2" key="1">
    <citation type="journal article" date="2024" name="Nat. Commun.">
        <title>Phylogenomics reveals the evolutionary origins of lichenization in chlorophyte algae.</title>
        <authorList>
            <person name="Puginier C."/>
            <person name="Libourel C."/>
            <person name="Otte J."/>
            <person name="Skaloud P."/>
            <person name="Haon M."/>
            <person name="Grisel S."/>
            <person name="Petersen M."/>
            <person name="Berrin J.G."/>
            <person name="Delaux P.M."/>
            <person name="Dal Grande F."/>
            <person name="Keller J."/>
        </authorList>
    </citation>
    <scope>NUCLEOTIDE SEQUENCE [LARGE SCALE GENOMIC DNA]</scope>
    <source>
        <strain evidence="1 2">SAG 2523</strain>
    </source>
</reference>
<dbReference type="EMBL" id="JALJOV010001603">
    <property type="protein sequence ID" value="KAK9845616.1"/>
    <property type="molecule type" value="Genomic_DNA"/>
</dbReference>
<proteinExistence type="predicted"/>
<comment type="caution">
    <text evidence="1">The sequence shown here is derived from an EMBL/GenBank/DDBJ whole genome shotgun (WGS) entry which is preliminary data.</text>
</comment>
<evidence type="ECO:0000313" key="2">
    <source>
        <dbReference type="Proteomes" id="UP001485043"/>
    </source>
</evidence>